<feature type="transmembrane region" description="Helical" evidence="1">
    <location>
        <begin position="130"/>
        <end position="148"/>
    </location>
</feature>
<keyword evidence="1" id="KW-1133">Transmembrane helix</keyword>
<protein>
    <submittedName>
        <fullName evidence="2">Uncharacterized protein</fullName>
    </submittedName>
</protein>
<keyword evidence="1" id="KW-0812">Transmembrane</keyword>
<proteinExistence type="predicted"/>
<keyword evidence="1" id="KW-0472">Membrane</keyword>
<gene>
    <name evidence="2" type="ORF">Daus18300_012137</name>
</gene>
<evidence type="ECO:0000313" key="3">
    <source>
        <dbReference type="Proteomes" id="UP001583177"/>
    </source>
</evidence>
<evidence type="ECO:0000313" key="2">
    <source>
        <dbReference type="EMBL" id="KAL1852539.1"/>
    </source>
</evidence>
<sequence length="149" mass="16626">MPARQRPTQVPELITGNEKHIGTGASSPLLNSMKGATKKDIELWEGVIEMVESDIATETDANRLENMRLVLAFIREHGYPDGNKCEEGNPEYCIWAMDGEVKCQLREDFESDPRWLMPAPGFKGRSKEGYSVIVDLGTLIVTMLFLVGP</sequence>
<name>A0ABR3W435_9PEZI</name>
<dbReference type="Proteomes" id="UP001583177">
    <property type="component" value="Unassembled WGS sequence"/>
</dbReference>
<organism evidence="2 3">
    <name type="scientific">Diaporthe australafricana</name>
    <dbReference type="NCBI Taxonomy" id="127596"/>
    <lineage>
        <taxon>Eukaryota</taxon>
        <taxon>Fungi</taxon>
        <taxon>Dikarya</taxon>
        <taxon>Ascomycota</taxon>
        <taxon>Pezizomycotina</taxon>
        <taxon>Sordariomycetes</taxon>
        <taxon>Sordariomycetidae</taxon>
        <taxon>Diaporthales</taxon>
        <taxon>Diaporthaceae</taxon>
        <taxon>Diaporthe</taxon>
    </lineage>
</organism>
<dbReference type="EMBL" id="JAWRVE010000158">
    <property type="protein sequence ID" value="KAL1852539.1"/>
    <property type="molecule type" value="Genomic_DNA"/>
</dbReference>
<evidence type="ECO:0000256" key="1">
    <source>
        <dbReference type="SAM" id="Phobius"/>
    </source>
</evidence>
<comment type="caution">
    <text evidence="2">The sequence shown here is derived from an EMBL/GenBank/DDBJ whole genome shotgun (WGS) entry which is preliminary data.</text>
</comment>
<accession>A0ABR3W435</accession>
<reference evidence="2 3" key="1">
    <citation type="journal article" date="2024" name="IMA Fungus">
        <title>IMA Genome - F19 : A genome assembly and annotation guide to empower mycologists, including annotated draft genome sequences of Ceratocystis pirilliformis, Diaporthe australafricana, Fusarium ophioides, Paecilomyces lecythidis, and Sporothrix stenoceras.</title>
        <authorList>
            <person name="Aylward J."/>
            <person name="Wilson A.M."/>
            <person name="Visagie C.M."/>
            <person name="Spraker J."/>
            <person name="Barnes I."/>
            <person name="Buitendag C."/>
            <person name="Ceriani C."/>
            <person name="Del Mar Angel L."/>
            <person name="du Plessis D."/>
            <person name="Fuchs T."/>
            <person name="Gasser K."/>
            <person name="Kramer D."/>
            <person name="Li W."/>
            <person name="Munsamy K."/>
            <person name="Piso A."/>
            <person name="Price J.L."/>
            <person name="Sonnekus B."/>
            <person name="Thomas C."/>
            <person name="van der Nest A."/>
            <person name="van Dijk A."/>
            <person name="van Heerden A."/>
            <person name="van Vuuren N."/>
            <person name="Yilmaz N."/>
            <person name="Duong T.A."/>
            <person name="van der Merwe N.A."/>
            <person name="Wingfield M.J."/>
            <person name="Wingfield B.D."/>
        </authorList>
    </citation>
    <scope>NUCLEOTIDE SEQUENCE [LARGE SCALE GENOMIC DNA]</scope>
    <source>
        <strain evidence="2 3">CMW 18300</strain>
    </source>
</reference>
<keyword evidence="3" id="KW-1185">Reference proteome</keyword>